<feature type="compositionally biased region" description="Polar residues" evidence="1">
    <location>
        <begin position="12"/>
        <end position="38"/>
    </location>
</feature>
<evidence type="ECO:0000256" key="1">
    <source>
        <dbReference type="SAM" id="MobiDB-lite"/>
    </source>
</evidence>
<keyword evidence="2" id="KW-1133">Transmembrane helix</keyword>
<dbReference type="EMBL" id="RXLP01000017">
    <property type="protein sequence ID" value="TCD54439.1"/>
    <property type="molecule type" value="Genomic_DNA"/>
</dbReference>
<feature type="region of interest" description="Disordered" evidence="1">
    <location>
        <begin position="11"/>
        <end position="40"/>
    </location>
</feature>
<dbReference type="RefSeq" id="WP_131283653.1">
    <property type="nucleotide sequence ID" value="NZ_RXLP01000017.1"/>
</dbReference>
<dbReference type="InterPro" id="IPR010262">
    <property type="entry name" value="Arylsulfotransferase_bact"/>
</dbReference>
<gene>
    <name evidence="4" type="ORF">EJ419_03465</name>
</gene>
<evidence type="ECO:0000259" key="3">
    <source>
        <dbReference type="Pfam" id="PF17425"/>
    </source>
</evidence>
<keyword evidence="5" id="KW-1185">Reference proteome</keyword>
<dbReference type="Pfam" id="PF05935">
    <property type="entry name" value="Arylsulfotrans"/>
    <property type="match status" value="1"/>
</dbReference>
<comment type="caution">
    <text evidence="4">The sequence shown here is derived from an EMBL/GenBank/DDBJ whole genome shotgun (WGS) entry which is preliminary data.</text>
</comment>
<reference evidence="4 5" key="1">
    <citation type="submission" date="2018-12" db="EMBL/GenBank/DDBJ databases">
        <title>Alloscrdovia theropitheci sp. nov: a novel taxon from the feces of the bleeding-herat monkey (Theropithecus geleda).</title>
        <authorList>
            <person name="Modesto M."/>
        </authorList>
    </citation>
    <scope>NUCLEOTIDE SEQUENCE [LARGE SCALE GENOMIC DNA]</scope>
    <source>
        <strain evidence="4 5">GLDI4/2</strain>
    </source>
</reference>
<feature type="domain" description="Arylsulfotransferase N-terminal" evidence="3">
    <location>
        <begin position="116"/>
        <end position="203"/>
    </location>
</feature>
<dbReference type="InterPro" id="IPR038477">
    <property type="entry name" value="ASST_N_sf"/>
</dbReference>
<dbReference type="GO" id="GO:0004062">
    <property type="term" value="F:aryl sulfotransferase activity"/>
    <property type="evidence" value="ECO:0007669"/>
    <property type="project" value="InterPro"/>
</dbReference>
<sequence length="599" mass="66762">MARPELIHYASGSRTKSSQYRSIPSPRNFTGDSSNSPRKTARERLRQYAVIISVILVLALTLWGAVTYYNARRNSPENVLTHSVERIYTVGYQNRAATQIDRKKRAHNYTMNDMLIEANPYGTNTTSLYVYFVTEQPMSVSYTVNAPETDYPAFTRTISDATHRGRTHEFQVIGLIPSTKNIVTFTITDANGNTTTRDYTYDMGDVLGSEPVQVDVNDVQNSGDSVPLQDIGNGLFAVMPQTSGSTNFTFLYDSHGILRGEIPLKNITATRFMWHRNRLYYAISPTQFVAVDRLGRVENFITFDGRYSLASDFTMDSRGNIVAIATNAGSRDYSGEIGNYVVRINILNGKMRVVANLSTILNTYRATTVRSALNSDGTTNDSLWNWLGLNSISMIDDTHILLSSRETSSLLTLDISDSPSVTSILGPASLWSDPEYSYLLISQNGNFDQAAGQSDIQVRNVTSDGYDVTLFNNNFAASPSNPTFSWATAIPTASLDFAPRMSTVHSYAYTYHVNTVEKTYSLTSSQRVDFTPINGNAQHINGKLITTTTQNRSWEASESGMPVTRYSFPSNQVNSASTFTTALYRVQYVPFTDFYFIDK</sequence>
<dbReference type="InterPro" id="IPR035391">
    <property type="entry name" value="Arylsulfotran_N"/>
</dbReference>
<accession>A0A4V2MTZ8</accession>
<proteinExistence type="predicted"/>
<evidence type="ECO:0000256" key="2">
    <source>
        <dbReference type="SAM" id="Phobius"/>
    </source>
</evidence>
<dbReference type="Gene3D" id="2.60.40.3100">
    <property type="entry name" value="Arylsulphate sulphotransferase monomer, N-terminal domain"/>
    <property type="match status" value="1"/>
</dbReference>
<keyword evidence="2" id="KW-0812">Transmembrane</keyword>
<organism evidence="4 5">
    <name type="scientific">Alloscardovia theropitheci</name>
    <dbReference type="NCBI Taxonomy" id="2496842"/>
    <lineage>
        <taxon>Bacteria</taxon>
        <taxon>Bacillati</taxon>
        <taxon>Actinomycetota</taxon>
        <taxon>Actinomycetes</taxon>
        <taxon>Bifidobacteriales</taxon>
        <taxon>Bifidobacteriaceae</taxon>
        <taxon>Alloscardovia</taxon>
    </lineage>
</organism>
<evidence type="ECO:0000313" key="4">
    <source>
        <dbReference type="EMBL" id="TCD54439.1"/>
    </source>
</evidence>
<feature type="transmembrane region" description="Helical" evidence="2">
    <location>
        <begin position="48"/>
        <end position="69"/>
    </location>
</feature>
<dbReference type="Pfam" id="PF17425">
    <property type="entry name" value="Arylsulfotran_N"/>
    <property type="match status" value="1"/>
</dbReference>
<dbReference type="OrthoDB" id="1769548at2"/>
<dbReference type="AlphaFoldDB" id="A0A4V2MTZ8"/>
<keyword evidence="2" id="KW-0472">Membrane</keyword>
<name>A0A4V2MTZ8_9BIFI</name>
<protein>
    <recommendedName>
        <fullName evidence="3">Arylsulfotransferase N-terminal domain-containing protein</fullName>
    </recommendedName>
</protein>
<dbReference type="Proteomes" id="UP000291289">
    <property type="component" value="Unassembled WGS sequence"/>
</dbReference>
<evidence type="ECO:0000313" key="5">
    <source>
        <dbReference type="Proteomes" id="UP000291289"/>
    </source>
</evidence>